<evidence type="ECO:0000256" key="7">
    <source>
        <dbReference type="ARBA" id="ARBA00023186"/>
    </source>
</evidence>
<keyword evidence="4 9" id="KW-0963">Cytoplasm</keyword>
<keyword evidence="12" id="KW-1185">Reference proteome</keyword>
<evidence type="ECO:0000256" key="5">
    <source>
        <dbReference type="ARBA" id="ARBA00022741"/>
    </source>
</evidence>
<dbReference type="GO" id="GO:0140662">
    <property type="term" value="F:ATP-dependent protein folding chaperone"/>
    <property type="evidence" value="ECO:0007669"/>
    <property type="project" value="InterPro"/>
</dbReference>
<comment type="function">
    <text evidence="9">Molecular chaperone; assists the folding of proteins upon ATP hydrolysis. Known to play a role, in vitro, in the folding of actin and tubulin.</text>
</comment>
<dbReference type="SUPFAM" id="SSF52029">
    <property type="entry name" value="GroEL apical domain-like"/>
    <property type="match status" value="1"/>
</dbReference>
<dbReference type="EMBL" id="JAHLJV010000033">
    <property type="protein sequence ID" value="KAK1590174.1"/>
    <property type="molecule type" value="Genomic_DNA"/>
</dbReference>
<dbReference type="Gene3D" id="3.50.7.10">
    <property type="entry name" value="GroEL"/>
    <property type="match status" value="1"/>
</dbReference>
<dbReference type="Pfam" id="PF00118">
    <property type="entry name" value="Cpn60_TCP1"/>
    <property type="match status" value="1"/>
</dbReference>
<feature type="compositionally biased region" description="Low complexity" evidence="10">
    <location>
        <begin position="529"/>
        <end position="546"/>
    </location>
</feature>
<dbReference type="InterPro" id="IPR002194">
    <property type="entry name" value="Chaperonin_TCP-1_CS"/>
</dbReference>
<dbReference type="InterPro" id="IPR027409">
    <property type="entry name" value="GroEL-like_apical_dom_sf"/>
</dbReference>
<evidence type="ECO:0000256" key="9">
    <source>
        <dbReference type="RuleBase" id="RU365042"/>
    </source>
</evidence>
<accession>A0AAD8PXZ6</accession>
<dbReference type="InterPro" id="IPR017998">
    <property type="entry name" value="Chaperone_TCP-1"/>
</dbReference>
<dbReference type="InterPro" id="IPR027413">
    <property type="entry name" value="GROEL-like_equatorial_sf"/>
</dbReference>
<dbReference type="PROSITE" id="PS00995">
    <property type="entry name" value="TCP1_3"/>
    <property type="match status" value="1"/>
</dbReference>
<dbReference type="NCBIfam" id="TIGR02345">
    <property type="entry name" value="chap_CCT_eta"/>
    <property type="match status" value="1"/>
</dbReference>
<name>A0AAD8PXZ6_9PEZI</name>
<feature type="compositionally biased region" description="Basic residues" evidence="10">
    <location>
        <begin position="547"/>
        <end position="557"/>
    </location>
</feature>
<dbReference type="Gene3D" id="3.30.260.10">
    <property type="entry name" value="TCP-1-like chaperonin intermediate domain"/>
    <property type="match status" value="1"/>
</dbReference>
<dbReference type="GO" id="GO:0016887">
    <property type="term" value="F:ATP hydrolysis activity"/>
    <property type="evidence" value="ECO:0007669"/>
    <property type="project" value="InterPro"/>
</dbReference>
<dbReference type="GeneID" id="85447978"/>
<protein>
    <recommendedName>
        <fullName evidence="9">T-complex protein 1 subunit eta</fullName>
        <shortName evidence="9">TCP-1-eta</shortName>
    </recommendedName>
    <alternativeName>
        <fullName evidence="9">CCT-eta</fullName>
    </alternativeName>
</protein>
<dbReference type="Gene3D" id="1.10.560.10">
    <property type="entry name" value="GroEL-like equatorial domain"/>
    <property type="match status" value="1"/>
</dbReference>
<comment type="subunit">
    <text evidence="9">Heterooligomeric complex that forms two stacked rings.</text>
</comment>
<dbReference type="PRINTS" id="PR00304">
    <property type="entry name" value="TCOMPLEXTCP1"/>
</dbReference>
<evidence type="ECO:0000256" key="10">
    <source>
        <dbReference type="SAM" id="MobiDB-lite"/>
    </source>
</evidence>
<sequence length="557" mass="60626">MSFGGQTPTIIVLKEGTDTSQGKGQIISNINACLAVQATIKSTLGPYGGDLLMVDANGRQTITNDGATVMKLLDIIHPAARILVDIARSQDAEVGDGTTSVVVLAGEILKEIKEHVEQGVSSQIIIKGLRRASMMAVNKIKEIAIDTNESNRRETLGKLAATAMTSKLIKRNTEFFTKMVVDAVLSLDQDDLNEKLIGVKKIPGGSLTDSLFVNGVAFKKTFSYAGFEQQPKSFEKPKIVCLNVELELKAEKDNAEVRVEQVSDYQAVVDAEWQIIYKKLEAIHSTGAKVVLSKLPIGDLATQYFADRDIFCAGRVASEDMDRVVQATGATVQSTCSDILAEHLGTCGSFEERQIGGERFNFFEGCPEAKTCTLVLRGGAEQFIAEVERSLHDAIMIVKRAIKNHTIVGGGGAVEMEVSAYLHRFADKNIPHKQQAIIKSFAKALEIIPRQLCDNAGFDATDILNKLRVEHRKGSTWAGVDFTNEGVADMMERFVWEPALVKINAIQAATEASCLILGVDETIRNEESQQPQAPGQQLPPGAAQRALRGRGRGMPRR</sequence>
<reference evidence="11" key="1">
    <citation type="submission" date="2021-06" db="EMBL/GenBank/DDBJ databases">
        <title>Comparative genomics, transcriptomics and evolutionary studies reveal genomic signatures of adaptation to plant cell wall in hemibiotrophic fungi.</title>
        <authorList>
            <consortium name="DOE Joint Genome Institute"/>
            <person name="Baroncelli R."/>
            <person name="Diaz J.F."/>
            <person name="Benocci T."/>
            <person name="Peng M."/>
            <person name="Battaglia E."/>
            <person name="Haridas S."/>
            <person name="Andreopoulos W."/>
            <person name="Labutti K."/>
            <person name="Pangilinan J."/>
            <person name="Floch G.L."/>
            <person name="Makela M.R."/>
            <person name="Henrissat B."/>
            <person name="Grigoriev I.V."/>
            <person name="Crouch J.A."/>
            <person name="De Vries R.P."/>
            <person name="Sukno S.A."/>
            <person name="Thon M.R."/>
        </authorList>
    </citation>
    <scope>NUCLEOTIDE SEQUENCE</scope>
    <source>
        <strain evidence="11">CBS 125086</strain>
    </source>
</reference>
<dbReference type="SUPFAM" id="SSF54849">
    <property type="entry name" value="GroEL-intermediate domain like"/>
    <property type="match status" value="1"/>
</dbReference>
<dbReference type="FunFam" id="3.30.260.10:FF:000022">
    <property type="entry name" value="T-complex protein 1 subunit eta"/>
    <property type="match status" value="1"/>
</dbReference>
<dbReference type="InterPro" id="IPR054827">
    <property type="entry name" value="thermosome_alpha"/>
</dbReference>
<comment type="similarity">
    <text evidence="2 8">Belongs to the TCP-1 chaperonin family.</text>
</comment>
<evidence type="ECO:0000256" key="4">
    <source>
        <dbReference type="ARBA" id="ARBA00022490"/>
    </source>
</evidence>
<comment type="caution">
    <text evidence="11">The sequence shown here is derived from an EMBL/GenBank/DDBJ whole genome shotgun (WGS) entry which is preliminary data.</text>
</comment>
<proteinExistence type="inferred from homology"/>
<dbReference type="FunFam" id="3.50.7.10:FF:000006">
    <property type="entry name" value="T-complex protein 1 subunit eta"/>
    <property type="match status" value="1"/>
</dbReference>
<dbReference type="NCBIfam" id="NF041083">
    <property type="entry name" value="thermosome_beta"/>
    <property type="match status" value="1"/>
</dbReference>
<evidence type="ECO:0000256" key="2">
    <source>
        <dbReference type="ARBA" id="ARBA00008020"/>
    </source>
</evidence>
<keyword evidence="7 8" id="KW-0143">Chaperone</keyword>
<keyword evidence="5 8" id="KW-0547">Nucleotide-binding</keyword>
<dbReference type="CDD" id="cd03340">
    <property type="entry name" value="TCP1_eta"/>
    <property type="match status" value="1"/>
</dbReference>
<comment type="subunit">
    <text evidence="3">Heterooligomeric complex of about 850 to 900 kDa that forms two stacked rings, 12 to 16 nm in diameter.</text>
</comment>
<dbReference type="InterPro" id="IPR012720">
    <property type="entry name" value="Chap_CCT_eta"/>
</dbReference>
<gene>
    <name evidence="11" type="ORF">LY79DRAFT_670101</name>
</gene>
<dbReference type="Proteomes" id="UP001230504">
    <property type="component" value="Unassembled WGS sequence"/>
</dbReference>
<comment type="subcellular location">
    <subcellularLocation>
        <location evidence="1 9">Cytoplasm</location>
    </subcellularLocation>
</comment>
<dbReference type="InterPro" id="IPR027410">
    <property type="entry name" value="TCP-1-like_intermed_sf"/>
</dbReference>
<evidence type="ECO:0000256" key="1">
    <source>
        <dbReference type="ARBA" id="ARBA00004496"/>
    </source>
</evidence>
<dbReference type="GO" id="GO:0005832">
    <property type="term" value="C:chaperonin-containing T-complex"/>
    <property type="evidence" value="ECO:0007669"/>
    <property type="project" value="UniProtKB-ARBA"/>
</dbReference>
<feature type="region of interest" description="Disordered" evidence="10">
    <location>
        <begin position="526"/>
        <end position="557"/>
    </location>
</feature>
<keyword evidence="6 8" id="KW-0067">ATP-binding</keyword>
<evidence type="ECO:0000256" key="8">
    <source>
        <dbReference type="RuleBase" id="RU004187"/>
    </source>
</evidence>
<evidence type="ECO:0000256" key="3">
    <source>
        <dbReference type="ARBA" id="ARBA00011531"/>
    </source>
</evidence>
<evidence type="ECO:0000313" key="12">
    <source>
        <dbReference type="Proteomes" id="UP001230504"/>
    </source>
</evidence>
<dbReference type="GO" id="GO:0005524">
    <property type="term" value="F:ATP binding"/>
    <property type="evidence" value="ECO:0007669"/>
    <property type="project" value="UniProtKB-KW"/>
</dbReference>
<evidence type="ECO:0000313" key="11">
    <source>
        <dbReference type="EMBL" id="KAK1590174.1"/>
    </source>
</evidence>
<organism evidence="11 12">
    <name type="scientific">Colletotrichum navitas</name>
    <dbReference type="NCBI Taxonomy" id="681940"/>
    <lineage>
        <taxon>Eukaryota</taxon>
        <taxon>Fungi</taxon>
        <taxon>Dikarya</taxon>
        <taxon>Ascomycota</taxon>
        <taxon>Pezizomycotina</taxon>
        <taxon>Sordariomycetes</taxon>
        <taxon>Hypocreomycetidae</taxon>
        <taxon>Glomerellales</taxon>
        <taxon>Glomerellaceae</taxon>
        <taxon>Colletotrichum</taxon>
        <taxon>Colletotrichum graminicola species complex</taxon>
    </lineage>
</organism>
<dbReference type="SUPFAM" id="SSF48592">
    <property type="entry name" value="GroEL equatorial domain-like"/>
    <property type="match status" value="1"/>
</dbReference>
<dbReference type="PANTHER" id="PTHR11353">
    <property type="entry name" value="CHAPERONIN"/>
    <property type="match status" value="1"/>
</dbReference>
<dbReference type="RefSeq" id="XP_060413672.1">
    <property type="nucleotide sequence ID" value="XM_060563738.1"/>
</dbReference>
<dbReference type="GO" id="GO:0051082">
    <property type="term" value="F:unfolded protein binding"/>
    <property type="evidence" value="ECO:0007669"/>
    <property type="project" value="InterPro"/>
</dbReference>
<dbReference type="NCBIfam" id="NF041082">
    <property type="entry name" value="thermosome_alpha"/>
    <property type="match status" value="1"/>
</dbReference>
<evidence type="ECO:0000256" key="6">
    <source>
        <dbReference type="ARBA" id="ARBA00022840"/>
    </source>
</evidence>
<dbReference type="InterPro" id="IPR002423">
    <property type="entry name" value="Cpn60/GroEL/TCP-1"/>
</dbReference>
<dbReference type="PROSITE" id="PS00751">
    <property type="entry name" value="TCP1_2"/>
    <property type="match status" value="1"/>
</dbReference>
<dbReference type="InterPro" id="IPR053374">
    <property type="entry name" value="TCP-1_chaperonin"/>
</dbReference>
<dbReference type="FunFam" id="1.10.560.10:FF:000017">
    <property type="entry name" value="T-complex protein 1 subunit eta"/>
    <property type="match status" value="1"/>
</dbReference>
<dbReference type="AlphaFoldDB" id="A0AAD8PXZ6"/>